<dbReference type="Proteomes" id="UP001146793">
    <property type="component" value="Unassembled WGS sequence"/>
</dbReference>
<feature type="coiled-coil region" evidence="1">
    <location>
        <begin position="398"/>
        <end position="562"/>
    </location>
</feature>
<feature type="compositionally biased region" description="Basic and acidic residues" evidence="2">
    <location>
        <begin position="615"/>
        <end position="627"/>
    </location>
</feature>
<proteinExistence type="predicted"/>
<gene>
    <name evidence="3" type="ORF">M0812_03915</name>
</gene>
<feature type="compositionally biased region" description="Basic and acidic residues" evidence="2">
    <location>
        <begin position="32"/>
        <end position="48"/>
    </location>
</feature>
<feature type="coiled-coil region" evidence="1">
    <location>
        <begin position="117"/>
        <end position="316"/>
    </location>
</feature>
<reference evidence="3" key="1">
    <citation type="submission" date="2022-08" db="EMBL/GenBank/DDBJ databases">
        <title>Novel sulphate-reducing endosymbionts in the free-living metamonad Anaeramoeba.</title>
        <authorList>
            <person name="Jerlstrom-Hultqvist J."/>
            <person name="Cepicka I."/>
            <person name="Gallot-Lavallee L."/>
            <person name="Salas-Leiva D."/>
            <person name="Curtis B.A."/>
            <person name="Zahonova K."/>
            <person name="Pipaliya S."/>
            <person name="Dacks J."/>
            <person name="Roger A.J."/>
        </authorList>
    </citation>
    <scope>NUCLEOTIDE SEQUENCE</scope>
    <source>
        <strain evidence="3">Busselton2</strain>
    </source>
</reference>
<name>A0AAV8AFJ0_9EUKA</name>
<keyword evidence="1" id="KW-0175">Coiled coil</keyword>
<feature type="region of interest" description="Disordered" evidence="2">
    <location>
        <begin position="1"/>
        <end position="48"/>
    </location>
</feature>
<evidence type="ECO:0000256" key="2">
    <source>
        <dbReference type="SAM" id="MobiDB-lite"/>
    </source>
</evidence>
<protein>
    <submittedName>
        <fullName evidence="3">Uncharacterized protein</fullName>
    </submittedName>
</protein>
<organism evidence="3 4">
    <name type="scientific">Anaeramoeba flamelloides</name>
    <dbReference type="NCBI Taxonomy" id="1746091"/>
    <lineage>
        <taxon>Eukaryota</taxon>
        <taxon>Metamonada</taxon>
        <taxon>Anaeramoebidae</taxon>
        <taxon>Anaeramoeba</taxon>
    </lineage>
</organism>
<feature type="region of interest" description="Disordered" evidence="2">
    <location>
        <begin position="608"/>
        <end position="633"/>
    </location>
</feature>
<evidence type="ECO:0000313" key="4">
    <source>
        <dbReference type="Proteomes" id="UP001146793"/>
    </source>
</evidence>
<evidence type="ECO:0000256" key="1">
    <source>
        <dbReference type="SAM" id="Coils"/>
    </source>
</evidence>
<evidence type="ECO:0000313" key="3">
    <source>
        <dbReference type="EMBL" id="KAJ3452151.1"/>
    </source>
</evidence>
<comment type="caution">
    <text evidence="3">The sequence shown here is derived from an EMBL/GenBank/DDBJ whole genome shotgun (WGS) entry which is preliminary data.</text>
</comment>
<dbReference type="AlphaFoldDB" id="A0AAV8AFJ0"/>
<accession>A0AAV8AFJ0</accession>
<feature type="compositionally biased region" description="Basic and acidic residues" evidence="2">
    <location>
        <begin position="1"/>
        <end position="10"/>
    </location>
</feature>
<sequence>MKNSKIERKRNQNQNLNYKDENPWLSKQKQIQKQEEQEQEQEFDHLQKNESQAKIKEMELQLNMLKDTFVPNYDTTKNQKLRKWDGFSYELQNVLNQRLEAKDKQLKLIEWKLISTRNQFEETKSQMRCEINKLKQDLIEANKLNKLQQTELKKISQKKLLLEENNTFKQQQQEKTLQSKINNLNLTNEELKNSEVLETSTKKQTTHKNKETLELNNQIESLKIKKMKTKQKNILLKNSLKTKIFEIDEIKLNCQKETQKMEEINLDYQKMKNENDLISQQNIKFKNNISSLLNKLKKKQNENQDLQSQLEKNDDTILKLEFEKQEINHYLAKTHDQYKQIEEINQKNTEKMKTLQSSFELKNKQISNLYKKLDLVNKTILGRETNTFKLESDNRRVEEQLRGELELIKNENIRMKRQLTEAEFKNKELLIQFAKKEKKNKRLKNNLKDLELQINQNVITLNKYEFELKEKNLKNYEKKVQLKNLKNEIANLKLQLDEEKNKKNSYQKKYLQTKDQFYDNLRSIQRNLYEKKKKITELLTNIDDLNNEKDSQLSKIEKLNQHLCDEREIRHNASHFIQEYFAQFSKTIEKTKYNSLKEYLVLTNSLPVSSTNENHSSDRVDNKKNDSESNPDPKAWLITTERQLYDLQRFFKNTVYKLKKVEIRNSLLKEACLNQLTTEQLSTIKDQLYRSQEEQLNEKNIILLEKDQQINDLNKNYSSIITKNRILIAKVNNLQSKLFGNTEKTKKSTTKKYNTGIYKQHNMKRKQLKMINENEFRKKNYLDHKYDNDNVLDKYFEQEKISRPLPTKNRNLLKMELNNK</sequence>
<dbReference type="EMBL" id="JANTQA010000008">
    <property type="protein sequence ID" value="KAJ3452151.1"/>
    <property type="molecule type" value="Genomic_DNA"/>
</dbReference>